<reference evidence="2 3" key="1">
    <citation type="journal article" date="2010" name="Stand. Genomic Sci.">
        <title>Complete genome sequence of Arcobacter nitrofigilis type strain (CI).</title>
        <authorList>
            <person name="Pati A."/>
            <person name="Gronow S."/>
            <person name="Lapidus A."/>
            <person name="Copeland A."/>
            <person name="Glavina Del Rio T."/>
            <person name="Nolan M."/>
            <person name="Lucas S."/>
            <person name="Tice H."/>
            <person name="Cheng J.F."/>
            <person name="Han C."/>
            <person name="Chertkov O."/>
            <person name="Bruce D."/>
            <person name="Tapia R."/>
            <person name="Goodwin L."/>
            <person name="Pitluck S."/>
            <person name="Liolios K."/>
            <person name="Ivanova N."/>
            <person name="Mavromatis K."/>
            <person name="Chen A."/>
            <person name="Palaniappan K."/>
            <person name="Land M."/>
            <person name="Hauser L."/>
            <person name="Chang Y.J."/>
            <person name="Jeffries C.D."/>
            <person name="Detter J.C."/>
            <person name="Rohde M."/>
            <person name="Goker M."/>
            <person name="Bristow J."/>
            <person name="Eisen J.A."/>
            <person name="Markowitz V."/>
            <person name="Hugenholtz P."/>
            <person name="Klenk H.P."/>
            <person name="Kyrpides N.C."/>
        </authorList>
    </citation>
    <scope>NUCLEOTIDE SEQUENCE [LARGE SCALE GENOMIC DNA]</scope>
    <source>
        <strain evidence="3">ATCC 33309 / DSM 7299 / CCUG 15893 / LMG 7604 / NCTC 12251 / CI</strain>
    </source>
</reference>
<keyword evidence="1" id="KW-1133">Transmembrane helix</keyword>
<dbReference type="STRING" id="572480.Arnit_1762"/>
<dbReference type="AlphaFoldDB" id="D5V1I2"/>
<accession>D5V1I2</accession>
<feature type="transmembrane region" description="Helical" evidence="1">
    <location>
        <begin position="7"/>
        <end position="28"/>
    </location>
</feature>
<gene>
    <name evidence="2" type="ordered locus">Arnit_1762</name>
</gene>
<sequence>MLVKNNILKFLFIFLISFILEFIMLYLFGEDLFKIYITIFFGELSYERLERENQSMSFLIYFIPIMFIIVILSLHYLFKKFVKQK</sequence>
<dbReference type="EMBL" id="CP001999">
    <property type="protein sequence ID" value="ADG93416.1"/>
    <property type="molecule type" value="Genomic_DNA"/>
</dbReference>
<keyword evidence="1" id="KW-0472">Membrane</keyword>
<keyword evidence="3" id="KW-1185">Reference proteome</keyword>
<dbReference type="Proteomes" id="UP000000939">
    <property type="component" value="Chromosome"/>
</dbReference>
<evidence type="ECO:0000313" key="3">
    <source>
        <dbReference type="Proteomes" id="UP000000939"/>
    </source>
</evidence>
<organism evidence="2 3">
    <name type="scientific">Arcobacter nitrofigilis (strain ATCC 33309 / DSM 7299 / CCUG 15893 / LMG 7604 / NCTC 12251 / CI)</name>
    <name type="common">Campylobacter nitrofigilis</name>
    <dbReference type="NCBI Taxonomy" id="572480"/>
    <lineage>
        <taxon>Bacteria</taxon>
        <taxon>Pseudomonadati</taxon>
        <taxon>Campylobacterota</taxon>
        <taxon>Epsilonproteobacteria</taxon>
        <taxon>Campylobacterales</taxon>
        <taxon>Arcobacteraceae</taxon>
        <taxon>Arcobacter</taxon>
    </lineage>
</organism>
<evidence type="ECO:0000313" key="2">
    <source>
        <dbReference type="EMBL" id="ADG93416.1"/>
    </source>
</evidence>
<evidence type="ECO:0000256" key="1">
    <source>
        <dbReference type="SAM" id="Phobius"/>
    </source>
</evidence>
<keyword evidence="1" id="KW-0812">Transmembrane</keyword>
<protein>
    <submittedName>
        <fullName evidence="2">Uncharacterized protein</fullName>
    </submittedName>
</protein>
<name>D5V1I2_ARCNC</name>
<proteinExistence type="predicted"/>
<feature type="transmembrane region" description="Helical" evidence="1">
    <location>
        <begin position="58"/>
        <end position="78"/>
    </location>
</feature>
<dbReference type="KEGG" id="ant:Arnit_1762"/>
<dbReference type="HOGENOM" id="CLU_2505570_0_0_7"/>